<dbReference type="InterPro" id="IPR019974">
    <property type="entry name" value="XPG_CS"/>
</dbReference>
<dbReference type="GO" id="GO:0017108">
    <property type="term" value="F:5'-flap endonuclease activity"/>
    <property type="evidence" value="ECO:0007669"/>
    <property type="project" value="TreeGrafter"/>
</dbReference>
<keyword evidence="8 14" id="KW-0378">Hydrolase</keyword>
<comment type="function">
    <text evidence="13">Putative 5'-&gt;3' double-stranded DNA exonuclease which may also contain a cryptic 3'-&gt;5' double-stranded DNA exonuclease activity. May be involved in DNA mismatch repair (MMR).</text>
</comment>
<reference evidence="18" key="1">
    <citation type="submission" date="2023-07" db="EMBL/GenBank/DDBJ databases">
        <title>draft genome sequence of fig (Ficus carica).</title>
        <authorList>
            <person name="Takahashi T."/>
            <person name="Nishimura K."/>
        </authorList>
    </citation>
    <scope>NUCLEOTIDE SEQUENCE</scope>
</reference>
<dbReference type="AlphaFoldDB" id="A0AA88DIN1"/>
<dbReference type="PROSITE" id="PS00842">
    <property type="entry name" value="XPG_2"/>
    <property type="match status" value="1"/>
</dbReference>
<evidence type="ECO:0000256" key="1">
    <source>
        <dbReference type="ARBA" id="ARBA00004123"/>
    </source>
</evidence>
<name>A0AA88DIN1_FICCA</name>
<evidence type="ECO:0000256" key="10">
    <source>
        <dbReference type="ARBA" id="ARBA00022881"/>
    </source>
</evidence>
<evidence type="ECO:0000313" key="19">
    <source>
        <dbReference type="Proteomes" id="UP001187192"/>
    </source>
</evidence>
<keyword evidence="14" id="KW-0269">Exonuclease</keyword>
<keyword evidence="9 14" id="KW-0460">Magnesium</keyword>
<keyword evidence="11 14" id="KW-0234">DNA repair</keyword>
<evidence type="ECO:0000256" key="3">
    <source>
        <dbReference type="ARBA" id="ARBA00020324"/>
    </source>
</evidence>
<dbReference type="InterPro" id="IPR029060">
    <property type="entry name" value="PIN-like_dom_sf"/>
</dbReference>
<feature type="domain" description="XPG N-terminal" evidence="17">
    <location>
        <begin position="1"/>
        <end position="101"/>
    </location>
</feature>
<comment type="cofactor">
    <cofactor evidence="14">
        <name>Mg(2+)</name>
        <dbReference type="ChEBI" id="CHEBI:18420"/>
    </cofactor>
    <text evidence="14">Binds 2 magnesium ions per subunit. They probably participate in the reaction catalyzed by the enzyme. May bind an additional third magnesium ion after substrate binding.</text>
</comment>
<dbReference type="CDD" id="cd09901">
    <property type="entry name" value="H3TH_FEN1-like"/>
    <property type="match status" value="1"/>
</dbReference>
<dbReference type="SMART" id="SM00485">
    <property type="entry name" value="XPGN"/>
    <property type="match status" value="1"/>
</dbReference>
<dbReference type="Gene3D" id="3.40.50.1010">
    <property type="entry name" value="5'-nuclease"/>
    <property type="match status" value="1"/>
</dbReference>
<feature type="region of interest" description="Disordered" evidence="15">
    <location>
        <begin position="644"/>
        <end position="673"/>
    </location>
</feature>
<proteinExistence type="inferred from homology"/>
<dbReference type="GO" id="GO:0003677">
    <property type="term" value="F:DNA binding"/>
    <property type="evidence" value="ECO:0007669"/>
    <property type="project" value="UniProtKB-UniRule"/>
</dbReference>
<keyword evidence="5 14" id="KW-0479">Metal-binding</keyword>
<dbReference type="CDD" id="cd09857">
    <property type="entry name" value="PIN_EXO1"/>
    <property type="match status" value="1"/>
</dbReference>
<dbReference type="EMBL" id="BTGU01000022">
    <property type="protein sequence ID" value="GMN46284.1"/>
    <property type="molecule type" value="Genomic_DNA"/>
</dbReference>
<dbReference type="GO" id="GO:0035312">
    <property type="term" value="F:5'-3' DNA exonuclease activity"/>
    <property type="evidence" value="ECO:0007669"/>
    <property type="project" value="UniProtKB-UniRule"/>
</dbReference>
<dbReference type="PANTHER" id="PTHR11081">
    <property type="entry name" value="FLAP ENDONUCLEASE FAMILY MEMBER"/>
    <property type="match status" value="1"/>
</dbReference>
<comment type="similarity">
    <text evidence="2 14">Belongs to the XPG/RAD2 endonuclease family. EXO1 subfamily.</text>
</comment>
<evidence type="ECO:0000256" key="8">
    <source>
        <dbReference type="ARBA" id="ARBA00022801"/>
    </source>
</evidence>
<dbReference type="Gene3D" id="1.10.150.20">
    <property type="entry name" value="5' to 3' exonuclease, C-terminal subdomain"/>
    <property type="match status" value="1"/>
</dbReference>
<dbReference type="Pfam" id="PF00752">
    <property type="entry name" value="XPG_N"/>
    <property type="match status" value="1"/>
</dbReference>
<evidence type="ECO:0000256" key="7">
    <source>
        <dbReference type="ARBA" id="ARBA00022769"/>
    </source>
</evidence>
<dbReference type="SUPFAM" id="SSF47807">
    <property type="entry name" value="5' to 3' exonuclease, C-terminal subdomain"/>
    <property type="match status" value="1"/>
</dbReference>
<keyword evidence="6 14" id="KW-0227">DNA damage</keyword>
<dbReference type="PANTHER" id="PTHR11081:SF8">
    <property type="entry name" value="EXONUCLEASE 1"/>
    <property type="match status" value="1"/>
</dbReference>
<organism evidence="18 19">
    <name type="scientific">Ficus carica</name>
    <name type="common">Common fig</name>
    <dbReference type="NCBI Taxonomy" id="3494"/>
    <lineage>
        <taxon>Eukaryota</taxon>
        <taxon>Viridiplantae</taxon>
        <taxon>Streptophyta</taxon>
        <taxon>Embryophyta</taxon>
        <taxon>Tracheophyta</taxon>
        <taxon>Spermatophyta</taxon>
        <taxon>Magnoliopsida</taxon>
        <taxon>eudicotyledons</taxon>
        <taxon>Gunneridae</taxon>
        <taxon>Pentapetalae</taxon>
        <taxon>rosids</taxon>
        <taxon>fabids</taxon>
        <taxon>Rosales</taxon>
        <taxon>Moraceae</taxon>
        <taxon>Ficeae</taxon>
        <taxon>Ficus</taxon>
    </lineage>
</organism>
<dbReference type="GO" id="GO:0046872">
    <property type="term" value="F:metal ion binding"/>
    <property type="evidence" value="ECO:0007669"/>
    <property type="project" value="UniProtKB-UniRule"/>
</dbReference>
<dbReference type="InterPro" id="IPR036279">
    <property type="entry name" value="5-3_exonuclease_C_sf"/>
</dbReference>
<dbReference type="InterPro" id="IPR006084">
    <property type="entry name" value="XPG/Rad2"/>
</dbReference>
<dbReference type="GO" id="GO:0005634">
    <property type="term" value="C:nucleus"/>
    <property type="evidence" value="ECO:0007669"/>
    <property type="project" value="UniProtKB-SubCell"/>
</dbReference>
<evidence type="ECO:0000313" key="18">
    <source>
        <dbReference type="EMBL" id="GMN46284.1"/>
    </source>
</evidence>
<dbReference type="GO" id="GO:0006281">
    <property type="term" value="P:DNA repair"/>
    <property type="evidence" value="ECO:0007669"/>
    <property type="project" value="UniProtKB-UniRule"/>
</dbReference>
<evidence type="ECO:0000256" key="12">
    <source>
        <dbReference type="ARBA" id="ARBA00023242"/>
    </source>
</evidence>
<keyword evidence="12 14" id="KW-0539">Nucleus</keyword>
<dbReference type="PRINTS" id="PR00853">
    <property type="entry name" value="XPGRADSUPER"/>
</dbReference>
<dbReference type="InterPro" id="IPR006085">
    <property type="entry name" value="XPG_DNA_repair_N"/>
</dbReference>
<evidence type="ECO:0000256" key="5">
    <source>
        <dbReference type="ARBA" id="ARBA00022723"/>
    </source>
</evidence>
<keyword evidence="14" id="KW-0238">DNA-binding</keyword>
<feature type="domain" description="XPG-I" evidence="16">
    <location>
        <begin position="153"/>
        <end position="222"/>
    </location>
</feature>
<dbReference type="EC" id="3.1.-.-" evidence="14"/>
<comment type="subcellular location">
    <subcellularLocation>
        <location evidence="1 14">Nucleus</location>
    </subcellularLocation>
</comment>
<comment type="function">
    <text evidence="14">5'-&gt;3' double-stranded DNA exonuclease which may also possess a cryptic 3'-&gt;5' double-stranded DNA exonuclease activity. Functions in DNA mismatch repair.</text>
</comment>
<dbReference type="InterPro" id="IPR006086">
    <property type="entry name" value="XPG-I_dom"/>
</dbReference>
<keyword evidence="4 14" id="KW-0540">Nuclease</keyword>
<evidence type="ECO:0000256" key="6">
    <source>
        <dbReference type="ARBA" id="ARBA00022763"/>
    </source>
</evidence>
<dbReference type="FunFam" id="1.10.150.20:FF:000011">
    <property type="entry name" value="exonuclease 1"/>
    <property type="match status" value="1"/>
</dbReference>
<dbReference type="Pfam" id="PF00867">
    <property type="entry name" value="XPG_I"/>
    <property type="match status" value="1"/>
</dbReference>
<dbReference type="FunFam" id="3.40.50.1010:FF:000002">
    <property type="entry name" value="Exonuclease 1, putative"/>
    <property type="match status" value="1"/>
</dbReference>
<evidence type="ECO:0000259" key="17">
    <source>
        <dbReference type="SMART" id="SM00485"/>
    </source>
</evidence>
<dbReference type="SMART" id="SM00484">
    <property type="entry name" value="XPGI"/>
    <property type="match status" value="1"/>
</dbReference>
<keyword evidence="19" id="KW-1185">Reference proteome</keyword>
<evidence type="ECO:0000256" key="4">
    <source>
        <dbReference type="ARBA" id="ARBA00022722"/>
    </source>
</evidence>
<protein>
    <recommendedName>
        <fullName evidence="3 14">Exonuclease 1</fullName>
        <ecNumber evidence="14">3.1.-.-</ecNumber>
    </recommendedName>
</protein>
<evidence type="ECO:0000256" key="11">
    <source>
        <dbReference type="ARBA" id="ARBA00023204"/>
    </source>
</evidence>
<dbReference type="InterPro" id="IPR044752">
    <property type="entry name" value="PIN-like_EXO1"/>
</dbReference>
<evidence type="ECO:0000256" key="14">
    <source>
        <dbReference type="RuleBase" id="RU910737"/>
    </source>
</evidence>
<evidence type="ECO:0000256" key="13">
    <source>
        <dbReference type="ARBA" id="ARBA00060210"/>
    </source>
</evidence>
<keyword evidence="7 14" id="KW-0228">DNA excision</keyword>
<evidence type="ECO:0000256" key="2">
    <source>
        <dbReference type="ARBA" id="ARBA00010563"/>
    </source>
</evidence>
<keyword evidence="10 14" id="KW-0267">Excision nuclease</keyword>
<sequence length="684" mass="76956">MGIKDLLRFMKPYIKPIHIKKYAGMRVGIDAYSWLHKGAYSCSMELCLDSDSEKKLRYIDYFMHRINLLRHYKITPVVVFDGGNIPCKAETEQDRHRHVSHPYLFLSSLRKTTNRDLAMEKLKEGNVSAASEFFQRAVSITPSMAHQLIQILRSENIEFVVAPYEADAQLAYLSSLKVEKGGITAVITEDSDLIAYGCKAIAFKMDRYGNGEEILLDDVFDSVSGTPSFRNFDKELFTGMCVLAGCDFLPSVPGIGIAKSHALVSKYRNLDRVLSVLKLEKRKQMPEDYPKSFIKALAVFRHALIYDADTKKLKHMRPLPETLLQSLDRELDFLGPEIPPSVAIAIAEGNVDPISMEAFDHAPSARCRQDPIRIQTSGRPPRVEAPVVSARESCFVAFSNQKARETDSTGKLFNKLQTNSCRTLNFKIFRSAVQLIAVANKGLKCQSYQNCNKISNLRFHLPKLKVRGSKFPTVHECCQIWRFTAFTCFLPLQLIHDGLLLLTEKMNPILNEEKYINKVEALQKLIMPSTVHEVIETTTLMDIPLNVPDNNPFKRWKFDQNHSDQIGSQVSGSTHVEDLDNSVISNGTNISQKVLENGASRKRKLEDLTVHKVEKVSEPISVVTKEENSEVLCMVSESQESVNSKANKIAGGGKRKGKIGKLKSSISKSSDTKKSTILNFFSRV</sequence>
<accession>A0AA88DIN1</accession>
<dbReference type="SUPFAM" id="SSF88723">
    <property type="entry name" value="PIN domain-like"/>
    <property type="match status" value="1"/>
</dbReference>
<evidence type="ECO:0000256" key="9">
    <source>
        <dbReference type="ARBA" id="ARBA00022842"/>
    </source>
</evidence>
<evidence type="ECO:0000256" key="15">
    <source>
        <dbReference type="SAM" id="MobiDB-lite"/>
    </source>
</evidence>
<evidence type="ECO:0000259" key="16">
    <source>
        <dbReference type="SMART" id="SM00484"/>
    </source>
</evidence>
<dbReference type="Proteomes" id="UP001187192">
    <property type="component" value="Unassembled WGS sequence"/>
</dbReference>
<comment type="caution">
    <text evidence="18">The sequence shown here is derived from an EMBL/GenBank/DDBJ whole genome shotgun (WGS) entry which is preliminary data.</text>
</comment>
<gene>
    <name evidence="18" type="ORF">TIFTF001_015476</name>
</gene>